<name>A0AAW1L7P0_POPJA</name>
<feature type="transmembrane region" description="Helical" evidence="1">
    <location>
        <begin position="39"/>
        <end position="58"/>
    </location>
</feature>
<gene>
    <name evidence="2" type="ORF">QE152_g15946</name>
</gene>
<dbReference type="Proteomes" id="UP001458880">
    <property type="component" value="Unassembled WGS sequence"/>
</dbReference>
<protein>
    <submittedName>
        <fullName evidence="2">Uncharacterized protein</fullName>
    </submittedName>
</protein>
<accession>A0AAW1L7P0</accession>
<reference evidence="2 3" key="1">
    <citation type="journal article" date="2024" name="BMC Genomics">
        <title>De novo assembly and annotation of Popillia japonica's genome with initial clues to its potential as an invasive pest.</title>
        <authorList>
            <person name="Cucini C."/>
            <person name="Boschi S."/>
            <person name="Funari R."/>
            <person name="Cardaioli E."/>
            <person name="Iannotti N."/>
            <person name="Marturano G."/>
            <person name="Paoli F."/>
            <person name="Bruttini M."/>
            <person name="Carapelli A."/>
            <person name="Frati F."/>
            <person name="Nardi F."/>
        </authorList>
    </citation>
    <scope>NUCLEOTIDE SEQUENCE [LARGE SCALE GENOMIC DNA]</scope>
    <source>
        <strain evidence="2">DMR45628</strain>
    </source>
</reference>
<sequence length="97" mass="11085">MNAILQSHTTDDHRIQFFNHPLPVSSDTKIRETNSGITTAFQIAFHIAFCMAFVIPFYRTSSEIKTSAIYLWSKSFCILLASKKMALNQQVILVKFL</sequence>
<proteinExistence type="predicted"/>
<evidence type="ECO:0000313" key="2">
    <source>
        <dbReference type="EMBL" id="KAK9729474.1"/>
    </source>
</evidence>
<comment type="caution">
    <text evidence="2">The sequence shown here is derived from an EMBL/GenBank/DDBJ whole genome shotgun (WGS) entry which is preliminary data.</text>
</comment>
<keyword evidence="1" id="KW-1133">Transmembrane helix</keyword>
<organism evidence="2 3">
    <name type="scientific">Popillia japonica</name>
    <name type="common">Japanese beetle</name>
    <dbReference type="NCBI Taxonomy" id="7064"/>
    <lineage>
        <taxon>Eukaryota</taxon>
        <taxon>Metazoa</taxon>
        <taxon>Ecdysozoa</taxon>
        <taxon>Arthropoda</taxon>
        <taxon>Hexapoda</taxon>
        <taxon>Insecta</taxon>
        <taxon>Pterygota</taxon>
        <taxon>Neoptera</taxon>
        <taxon>Endopterygota</taxon>
        <taxon>Coleoptera</taxon>
        <taxon>Polyphaga</taxon>
        <taxon>Scarabaeiformia</taxon>
        <taxon>Scarabaeidae</taxon>
        <taxon>Rutelinae</taxon>
        <taxon>Popillia</taxon>
    </lineage>
</organism>
<evidence type="ECO:0000313" key="3">
    <source>
        <dbReference type="Proteomes" id="UP001458880"/>
    </source>
</evidence>
<keyword evidence="1" id="KW-0812">Transmembrane</keyword>
<dbReference type="AlphaFoldDB" id="A0AAW1L7P0"/>
<keyword evidence="1" id="KW-0472">Membrane</keyword>
<keyword evidence="3" id="KW-1185">Reference proteome</keyword>
<evidence type="ECO:0000256" key="1">
    <source>
        <dbReference type="SAM" id="Phobius"/>
    </source>
</evidence>
<dbReference type="EMBL" id="JASPKY010000160">
    <property type="protein sequence ID" value="KAK9729474.1"/>
    <property type="molecule type" value="Genomic_DNA"/>
</dbReference>